<evidence type="ECO:0000313" key="2">
    <source>
        <dbReference type="Proteomes" id="UP000018890"/>
    </source>
</evidence>
<dbReference type="RefSeq" id="WP_052002039.1">
    <property type="nucleotide sequence ID" value="NZ_BAUT01000005.1"/>
</dbReference>
<gene>
    <name evidence="1" type="ORF">JCM9140_816</name>
</gene>
<proteinExistence type="predicted"/>
<organism evidence="1 2">
    <name type="scientific">Halalkalibacter wakoensis JCM 9140</name>
    <dbReference type="NCBI Taxonomy" id="1236970"/>
    <lineage>
        <taxon>Bacteria</taxon>
        <taxon>Bacillati</taxon>
        <taxon>Bacillota</taxon>
        <taxon>Bacilli</taxon>
        <taxon>Bacillales</taxon>
        <taxon>Bacillaceae</taxon>
        <taxon>Halalkalibacter</taxon>
    </lineage>
</organism>
<dbReference type="AlphaFoldDB" id="W4PYP8"/>
<evidence type="ECO:0000313" key="1">
    <source>
        <dbReference type="EMBL" id="GAE24857.1"/>
    </source>
</evidence>
<dbReference type="EMBL" id="BAUT01000005">
    <property type="protein sequence ID" value="GAE24857.1"/>
    <property type="molecule type" value="Genomic_DNA"/>
</dbReference>
<sequence>MPSNFSPTFYIGSIRIGTVEGASSVNLGHNTNAGVKSEKKHNKVLDQLAEMEMSLSMLKPF</sequence>
<accession>W4PYP8</accession>
<keyword evidence="2" id="KW-1185">Reference proteome</keyword>
<name>W4PYP8_9BACI</name>
<comment type="caution">
    <text evidence="1">The sequence shown here is derived from an EMBL/GenBank/DDBJ whole genome shotgun (WGS) entry which is preliminary data.</text>
</comment>
<dbReference type="Proteomes" id="UP000018890">
    <property type="component" value="Unassembled WGS sequence"/>
</dbReference>
<protein>
    <submittedName>
        <fullName evidence="1">Uncharacterized protein</fullName>
    </submittedName>
</protein>
<reference evidence="1" key="1">
    <citation type="journal article" date="2014" name="Genome Announc.">
        <title>Draft Genome Sequences of Three Alkaliphilic Bacillus Strains, Bacillus wakoensis JCM 9140T, Bacillus akibai JCM 9157T, and Bacillus hemicellulosilyticus JCM 9152T.</title>
        <authorList>
            <person name="Yuki M."/>
            <person name="Oshima K."/>
            <person name="Suda W."/>
            <person name="Oshida Y."/>
            <person name="Kitamura K."/>
            <person name="Iida T."/>
            <person name="Hattori M."/>
            <person name="Ohkuma M."/>
        </authorList>
    </citation>
    <scope>NUCLEOTIDE SEQUENCE [LARGE SCALE GENOMIC DNA]</scope>
    <source>
        <strain evidence="1">JCM 9140</strain>
    </source>
</reference>